<comment type="caution">
    <text evidence="2">The sequence shown here is derived from an EMBL/GenBank/DDBJ whole genome shotgun (WGS) entry which is preliminary data.</text>
</comment>
<dbReference type="Proteomes" id="UP000299102">
    <property type="component" value="Unassembled WGS sequence"/>
</dbReference>
<evidence type="ECO:0000313" key="3">
    <source>
        <dbReference type="Proteomes" id="UP000299102"/>
    </source>
</evidence>
<accession>A0A4C1VKN1</accession>
<evidence type="ECO:0000256" key="1">
    <source>
        <dbReference type="SAM" id="MobiDB-lite"/>
    </source>
</evidence>
<reference evidence="2 3" key="1">
    <citation type="journal article" date="2019" name="Commun. Biol.">
        <title>The bagworm genome reveals a unique fibroin gene that provides high tensile strength.</title>
        <authorList>
            <person name="Kono N."/>
            <person name="Nakamura H."/>
            <person name="Ohtoshi R."/>
            <person name="Tomita M."/>
            <person name="Numata K."/>
            <person name="Arakawa K."/>
        </authorList>
    </citation>
    <scope>NUCLEOTIDE SEQUENCE [LARGE SCALE GENOMIC DNA]</scope>
</reference>
<keyword evidence="3" id="KW-1185">Reference proteome</keyword>
<dbReference type="AlphaFoldDB" id="A0A4C1VKN1"/>
<evidence type="ECO:0000313" key="2">
    <source>
        <dbReference type="EMBL" id="GBP39546.1"/>
    </source>
</evidence>
<organism evidence="2 3">
    <name type="scientific">Eumeta variegata</name>
    <name type="common">Bagworm moth</name>
    <name type="synonym">Eumeta japonica</name>
    <dbReference type="NCBI Taxonomy" id="151549"/>
    <lineage>
        <taxon>Eukaryota</taxon>
        <taxon>Metazoa</taxon>
        <taxon>Ecdysozoa</taxon>
        <taxon>Arthropoda</taxon>
        <taxon>Hexapoda</taxon>
        <taxon>Insecta</taxon>
        <taxon>Pterygota</taxon>
        <taxon>Neoptera</taxon>
        <taxon>Endopterygota</taxon>
        <taxon>Lepidoptera</taxon>
        <taxon>Glossata</taxon>
        <taxon>Ditrysia</taxon>
        <taxon>Tineoidea</taxon>
        <taxon>Psychidae</taxon>
        <taxon>Oiketicinae</taxon>
        <taxon>Eumeta</taxon>
    </lineage>
</organism>
<protein>
    <submittedName>
        <fullName evidence="2">Uncharacterized protein</fullName>
    </submittedName>
</protein>
<name>A0A4C1VKN1_EUMVA</name>
<proteinExistence type="predicted"/>
<feature type="region of interest" description="Disordered" evidence="1">
    <location>
        <begin position="1"/>
        <end position="35"/>
    </location>
</feature>
<gene>
    <name evidence="2" type="ORF">EVAR_32480_1</name>
</gene>
<dbReference type="EMBL" id="BGZK01000367">
    <property type="protein sequence ID" value="GBP39546.1"/>
    <property type="molecule type" value="Genomic_DNA"/>
</dbReference>
<sequence>MRGSTPRTGRHVTTERAARPRGAAPTHRCKRLKASEQMTTAPIYRGRATEAVQVADVVASLSTLDCVDIGYVRSPIR</sequence>
<dbReference type="OrthoDB" id="8240057at2759"/>